<comment type="caution">
    <text evidence="3">The sequence shown here is derived from an EMBL/GenBank/DDBJ whole genome shotgun (WGS) entry which is preliminary data.</text>
</comment>
<keyword evidence="2" id="KW-0732">Signal</keyword>
<dbReference type="RefSeq" id="WP_169492668.1">
    <property type="nucleotide sequence ID" value="NZ_JABBGM010000002.1"/>
</dbReference>
<gene>
    <name evidence="3" type="ORF">HHL27_07155</name>
</gene>
<accession>A0A7Y0BMX3</accession>
<dbReference type="InterPro" id="IPR011050">
    <property type="entry name" value="Pectin_lyase_fold/virulence"/>
</dbReference>
<organism evidence="3 4">
    <name type="scientific">Novosphingobium olei</name>
    <dbReference type="NCBI Taxonomy" id="2728851"/>
    <lineage>
        <taxon>Bacteria</taxon>
        <taxon>Pseudomonadati</taxon>
        <taxon>Pseudomonadota</taxon>
        <taxon>Alphaproteobacteria</taxon>
        <taxon>Sphingomonadales</taxon>
        <taxon>Sphingomonadaceae</taxon>
        <taxon>Novosphingobium</taxon>
    </lineage>
</organism>
<feature type="chain" id="PRO_5030770841" evidence="2">
    <location>
        <begin position="32"/>
        <end position="2713"/>
    </location>
</feature>
<name>A0A7Y0BMX3_9SPHN</name>
<dbReference type="SUPFAM" id="SSF51126">
    <property type="entry name" value="Pectin lyase-like"/>
    <property type="match status" value="1"/>
</dbReference>
<dbReference type="Gene3D" id="2.160.20.10">
    <property type="entry name" value="Single-stranded right-handed beta-helix, Pectin lyase-like"/>
    <property type="match status" value="1"/>
</dbReference>
<reference evidence="3 4" key="1">
    <citation type="submission" date="2020-04" db="EMBL/GenBank/DDBJ databases">
        <title>Novosphingobium sp. TW-4 isolated from soil.</title>
        <authorList>
            <person name="Dahal R.H."/>
            <person name="Chaudhary D.K."/>
        </authorList>
    </citation>
    <scope>NUCLEOTIDE SEQUENCE [LARGE SCALE GENOMIC DNA]</scope>
    <source>
        <strain evidence="3 4">TW-4</strain>
    </source>
</reference>
<sequence length="2713" mass="254403">MPRNRSRGELVAVSSLALATALASGVIVAHAQSFQGTGEVVAGSASIFATGSSTDITVSSPNAVINWTPFDDANGGGPIAFQPQGTTTTFTNNSSAVSDFAVLNRILPADPTRAIQFDGTVISQLQTGSGTVRGGTVFFYSPGGILVGPHAVFDVGNLGLTTSDLPFDPQSGAFSTNGVFSFQQSQAGSLIDIAQGAQISVGAAGPDNNSYLVMVAPSITQAGAIDVNGSAALVAADAATIEFSPSGLFSIRVNQGTSASGTVLASSGSIGGAAGSSSTFVHRIYMVAVPRNDAITMAITGANSLGFDIAGAADVVGNTVVLSAGYDVQGGVIDSAASAGGGSGKTDLLIGGPITATSAVDAKSTGVASVSVNAGESATFASDLTLQGALLPAGSPGIAAQVQVAGSGSSLNVAGNLSVVSIDTASIRGTGVNDLSGATVTVDGGSLSVGNTLTVRADRAGLVDSPQTTAGSATLFATNNAQVSIGSGLQLSANGTGSSPSSAAAAGNGQGGVAQLSYGNGASVSAGYIDIAAEGDGGEISSGYAGGNGLGGRASIDAFTGGGALTVGGSVRIFAGGTGTFGSDCISCTIEGGSGTGGTAAFSVSGGQAHTVSIGSDLTIAANGLGGDAATGNAGSGTGGTARLSTSGPAITFDVSGSTLVTTDASGGESLGTSTSGAGEGGLAQVINNGAALSSGAFTVSASAQGGRNISGGFGGAATGGDAQIRIGTGGGSITSGAVNITAIADAGGAGEGYVGIGGDGQGGAATLDIVAGNVDFDSLIADATGNGGPGAEGAGDGAGGLAAIRATGGTVTIGGDVSILSLGRGGVADSGGLGTGGEALISAEGGTLTFGGSDGLVTIDASGTGGYGHVSSGSGTGGYAHTTANNGTIAYNFGLVLDASGRGGNGIDGVGGNGGDGGIGTGGTVLLDAQSSNLGPSSITGTNFTLVAGGSGGRGGAGANVSVPAGVLTPGAGGGGGSGTGGTIVVNTGVGNGSFTPDVLTVDASGYGGLGGNGGDGDSINGPAGGNGGAGGAGTGGNVQFDSNGALGSGTPSGKLLAGSLSVSATGSGGAAGAGGAGTSAGTSGNGGSGTGGVITLKADRGGSLFQVDGNTVLLTTGTGASGSGTAIGGAGTGGSIVLVSQGATNGNQIKLASLYADSGGVGGNSLTGDGGTGTGGSVQLLVRSGLVLSASTMTLRGAGFGGSADGAYTGGKAYGGNVNVEAHTGSTLVVTGGITLDTGAVGGDNISLGGSGGDAAGGTSALRSVGGAITIGAEAVVGANAFGGTGYQFDAAGHGGAASAGAASISAGSGQELGNGGSIDISGPASVTSYASGGAGGAGGNATSGAAGVYARNGSVVINTLLVDTRALGGAGGYGGAGGSANAGAATISAQNAIAGIGRINLTSATVLADGIGGAGGDAPGDTGPTGVGGNGGSGVGGNVLVLGSAGNGQLTVGSLFASGNGTGGVGGIGDYNDFSTGGPGGSGGNGTGGYLQIGTESGIDTGSLNIGFAQFGSVSAAANGSGGNGGAGGVGSQGNGAGGNGGNGTGGSAVLLVRGSNVTLTANGSFDASAYGGNGGNGGTQGNGGNAAADGAAMLVTSRYLVDAQRGSVNAQNLTFTATASQGLGAVDGTASFLGQPLSLDVRNSDVTAQSISMTATGPAQTGVLPSKISIVNGNVSLTNGFQFITPGEISVALDGSRLTADHARLEAGNWVESGVAVTTPGSIEAVNALIVSSQGDIIGDVSFKAGSGIQVNASGLIRLFDLDATGDLDVSAGGTISLRNLAATGLVSVVGNGAVALGSVDANNAVSISSTGTLGISGSVTGVDRVALVSSGALTAHDVTVLGSSNPSSLRELVVQSDAAVTLGNTTAGSTRLFGAGTLNVGTLTGTDIALLGGGDIALGGATASGRLLLADYAMASAGGSPRGASYNYDALFTASPVRASGAITASGPLAAASLTATTTKALQLGAIQTTAANGMLVLDAGGAVTLGQVTAAGTATITSGGILSASSVAAGGDLALTATGDVTTASSTSPGLAGAVQAAGAVAITSSGGNITLGNVSATAGAINLAATGALASGDLTGSGGVRATAGTTAIVGNVATASGDITLSASGALTAATLLAGQGAITLDTSSTADVGAVTAYGPIVANIGSNARFASLSSQNAGVQVLSGGNLSSGQVSASTDIALVASGDLSLSDIVGRDMALLASGNVVVNAVVSGSTMIGSSSMLAAGTRAGNIDVSTLTSAAPVRVGGSIVMAKASGGRFSAASTGKAELGQIDMSQSIAVDSGGSAIINARWAAPSITVSSNSIAINTVASNGEPLRLDAGTTGAILLRSLSQDGVTLGDGFGVTEWTLSSAEWALIRSGSVTVRGLDGQAAVDLHIGNLAITGPMAGSTIDDPNGTVRFETVNDAGVISGGIRILGNVASRGFLSTNALEFATGRFELDAATGSLAIYGSGTTLAGTLRISADGIHVASGTILDKLQADIAYAGLEADLTQPASVQRPDGVLSAAAFDFTVGRSFYVQNTGTTDIPAGFLTAADGFRIGPAGSIPVKMIVNGAFLDGASVVTGKDAYAVFRQNHAQIGFFDAGSSLDGCLITVTACGVTTVDVPIEVVGPTVATQIQLLGQAGLGNTPAFDGGPGDFDPANAASDPTEEEQQAANEAAGAPIAPPTPLIDIRPLNPPSHIEEPVAGSGNPALVGSPVNENSAEGGL</sequence>
<feature type="compositionally biased region" description="Polar residues" evidence="1">
    <location>
        <begin position="2704"/>
        <end position="2713"/>
    </location>
</feature>
<evidence type="ECO:0000313" key="3">
    <source>
        <dbReference type="EMBL" id="NML93446.1"/>
    </source>
</evidence>
<dbReference type="InterPro" id="IPR012334">
    <property type="entry name" value="Pectin_lyas_fold"/>
</dbReference>
<evidence type="ECO:0000313" key="4">
    <source>
        <dbReference type="Proteomes" id="UP000583556"/>
    </source>
</evidence>
<protein>
    <submittedName>
        <fullName evidence="3">Uncharacterized protein</fullName>
    </submittedName>
</protein>
<feature type="region of interest" description="Disordered" evidence="1">
    <location>
        <begin position="2634"/>
        <end position="2713"/>
    </location>
</feature>
<evidence type="ECO:0000256" key="2">
    <source>
        <dbReference type="SAM" id="SignalP"/>
    </source>
</evidence>
<feature type="signal peptide" evidence="2">
    <location>
        <begin position="1"/>
        <end position="31"/>
    </location>
</feature>
<dbReference type="EMBL" id="JABBGM010000002">
    <property type="protein sequence ID" value="NML93446.1"/>
    <property type="molecule type" value="Genomic_DNA"/>
</dbReference>
<feature type="compositionally biased region" description="Low complexity" evidence="1">
    <location>
        <begin position="2659"/>
        <end position="2668"/>
    </location>
</feature>
<evidence type="ECO:0000256" key="1">
    <source>
        <dbReference type="SAM" id="MobiDB-lite"/>
    </source>
</evidence>
<proteinExistence type="predicted"/>
<keyword evidence="4" id="KW-1185">Reference proteome</keyword>
<dbReference type="Proteomes" id="UP000583556">
    <property type="component" value="Unassembled WGS sequence"/>
</dbReference>